<dbReference type="OrthoDB" id="2887616at2759"/>
<accession>A0A5C3M216</accession>
<name>A0A5C3M216_9AGAR</name>
<dbReference type="Proteomes" id="UP000308652">
    <property type="component" value="Unassembled WGS sequence"/>
</dbReference>
<evidence type="ECO:0000313" key="1">
    <source>
        <dbReference type="EMBL" id="TFK39270.1"/>
    </source>
</evidence>
<proteinExistence type="predicted"/>
<reference evidence="1 2" key="1">
    <citation type="journal article" date="2019" name="Nat. Ecol. Evol.">
        <title>Megaphylogeny resolves global patterns of mushroom evolution.</title>
        <authorList>
            <person name="Varga T."/>
            <person name="Krizsan K."/>
            <person name="Foldi C."/>
            <person name="Dima B."/>
            <person name="Sanchez-Garcia M."/>
            <person name="Sanchez-Ramirez S."/>
            <person name="Szollosi G.J."/>
            <person name="Szarkandi J.G."/>
            <person name="Papp V."/>
            <person name="Albert L."/>
            <person name="Andreopoulos W."/>
            <person name="Angelini C."/>
            <person name="Antonin V."/>
            <person name="Barry K.W."/>
            <person name="Bougher N.L."/>
            <person name="Buchanan P."/>
            <person name="Buyck B."/>
            <person name="Bense V."/>
            <person name="Catcheside P."/>
            <person name="Chovatia M."/>
            <person name="Cooper J."/>
            <person name="Damon W."/>
            <person name="Desjardin D."/>
            <person name="Finy P."/>
            <person name="Geml J."/>
            <person name="Haridas S."/>
            <person name="Hughes K."/>
            <person name="Justo A."/>
            <person name="Karasinski D."/>
            <person name="Kautmanova I."/>
            <person name="Kiss B."/>
            <person name="Kocsube S."/>
            <person name="Kotiranta H."/>
            <person name="LaButti K.M."/>
            <person name="Lechner B.E."/>
            <person name="Liimatainen K."/>
            <person name="Lipzen A."/>
            <person name="Lukacs Z."/>
            <person name="Mihaltcheva S."/>
            <person name="Morgado L.N."/>
            <person name="Niskanen T."/>
            <person name="Noordeloos M.E."/>
            <person name="Ohm R.A."/>
            <person name="Ortiz-Santana B."/>
            <person name="Ovrebo C."/>
            <person name="Racz N."/>
            <person name="Riley R."/>
            <person name="Savchenko A."/>
            <person name="Shiryaev A."/>
            <person name="Soop K."/>
            <person name="Spirin V."/>
            <person name="Szebenyi C."/>
            <person name="Tomsovsky M."/>
            <person name="Tulloss R.E."/>
            <person name="Uehling J."/>
            <person name="Grigoriev I.V."/>
            <person name="Vagvolgyi C."/>
            <person name="Papp T."/>
            <person name="Martin F.M."/>
            <person name="Miettinen O."/>
            <person name="Hibbett D.S."/>
            <person name="Nagy L.G."/>
        </authorList>
    </citation>
    <scope>NUCLEOTIDE SEQUENCE [LARGE SCALE GENOMIC DNA]</scope>
    <source>
        <strain evidence="1 2">CBS 166.37</strain>
    </source>
</reference>
<protein>
    <submittedName>
        <fullName evidence="1">Uncharacterized protein</fullName>
    </submittedName>
</protein>
<organism evidence="1 2">
    <name type="scientific">Crucibulum laeve</name>
    <dbReference type="NCBI Taxonomy" id="68775"/>
    <lineage>
        <taxon>Eukaryota</taxon>
        <taxon>Fungi</taxon>
        <taxon>Dikarya</taxon>
        <taxon>Basidiomycota</taxon>
        <taxon>Agaricomycotina</taxon>
        <taxon>Agaricomycetes</taxon>
        <taxon>Agaricomycetidae</taxon>
        <taxon>Agaricales</taxon>
        <taxon>Agaricineae</taxon>
        <taxon>Nidulariaceae</taxon>
        <taxon>Crucibulum</taxon>
    </lineage>
</organism>
<evidence type="ECO:0000313" key="2">
    <source>
        <dbReference type="Proteomes" id="UP000308652"/>
    </source>
</evidence>
<sequence>MLGNQRRMGVSSTYVLIPCKCPGCEEMGQPVGTTFKAPRRKNMKDWKQAVETLEKGEIISYCFSKDEEAEVSRDTIHENERMKGKREWKMEKKGRIKMLKTSGEN</sequence>
<dbReference type="STRING" id="68775.A0A5C3M216"/>
<keyword evidence="2" id="KW-1185">Reference proteome</keyword>
<dbReference type="AlphaFoldDB" id="A0A5C3M216"/>
<dbReference type="EMBL" id="ML213600">
    <property type="protein sequence ID" value="TFK39270.1"/>
    <property type="molecule type" value="Genomic_DNA"/>
</dbReference>
<gene>
    <name evidence="1" type="ORF">BDQ12DRAFT_665600</name>
</gene>